<accession>A0A645A1Y6</accession>
<dbReference type="Pfam" id="PF02678">
    <property type="entry name" value="Pirin"/>
    <property type="match status" value="1"/>
</dbReference>
<dbReference type="SUPFAM" id="SSF51182">
    <property type="entry name" value="RmlC-like cupins"/>
    <property type="match status" value="1"/>
</dbReference>
<organism evidence="5">
    <name type="scientific">bioreactor metagenome</name>
    <dbReference type="NCBI Taxonomy" id="1076179"/>
    <lineage>
        <taxon>unclassified sequences</taxon>
        <taxon>metagenomes</taxon>
        <taxon>ecological metagenomes</taxon>
    </lineage>
</organism>
<evidence type="ECO:0000313" key="5">
    <source>
        <dbReference type="EMBL" id="MPM46261.1"/>
    </source>
</evidence>
<dbReference type="InterPro" id="IPR011051">
    <property type="entry name" value="RmlC_Cupin_sf"/>
</dbReference>
<dbReference type="InterPro" id="IPR008778">
    <property type="entry name" value="Pirin_C_dom"/>
</dbReference>
<name>A0A645A1Y6_9ZZZZ</name>
<dbReference type="InterPro" id="IPR003829">
    <property type="entry name" value="Pirin_N_dom"/>
</dbReference>
<comment type="caution">
    <text evidence="5">The sequence shown here is derived from an EMBL/GenBank/DDBJ whole genome shotgun (WGS) entry which is preliminary data.</text>
</comment>
<feature type="domain" description="Pirin C-terminal" evidence="4">
    <location>
        <begin position="185"/>
        <end position="283"/>
    </location>
</feature>
<evidence type="ECO:0000259" key="4">
    <source>
        <dbReference type="Pfam" id="PF05726"/>
    </source>
</evidence>
<proteinExistence type="inferred from homology"/>
<dbReference type="PANTHER" id="PTHR13903">
    <property type="entry name" value="PIRIN-RELATED"/>
    <property type="match status" value="1"/>
</dbReference>
<dbReference type="EMBL" id="VSSQ01011207">
    <property type="protein sequence ID" value="MPM46261.1"/>
    <property type="molecule type" value="Genomic_DNA"/>
</dbReference>
<reference evidence="5" key="1">
    <citation type="submission" date="2019-08" db="EMBL/GenBank/DDBJ databases">
        <authorList>
            <person name="Kucharzyk K."/>
            <person name="Murdoch R.W."/>
            <person name="Higgins S."/>
            <person name="Loffler F."/>
        </authorList>
    </citation>
    <scope>NUCLEOTIDE SEQUENCE</scope>
</reference>
<dbReference type="InterPro" id="IPR012093">
    <property type="entry name" value="Pirin"/>
</dbReference>
<evidence type="ECO:0000256" key="2">
    <source>
        <dbReference type="SAM" id="MobiDB-lite"/>
    </source>
</evidence>
<dbReference type="AlphaFoldDB" id="A0A645A1Y6"/>
<protein>
    <recommendedName>
        <fullName evidence="6">Quercetin 2,3-dioxygenase</fullName>
    </recommendedName>
</protein>
<comment type="similarity">
    <text evidence="1">Belongs to the pirin family.</text>
</comment>
<dbReference type="Gene3D" id="2.60.120.10">
    <property type="entry name" value="Jelly Rolls"/>
    <property type="match status" value="2"/>
</dbReference>
<feature type="region of interest" description="Disordered" evidence="2">
    <location>
        <begin position="293"/>
        <end position="324"/>
    </location>
</feature>
<evidence type="ECO:0000259" key="3">
    <source>
        <dbReference type="Pfam" id="PF02678"/>
    </source>
</evidence>
<feature type="compositionally biased region" description="Pro residues" evidence="2">
    <location>
        <begin position="311"/>
        <end position="324"/>
    </location>
</feature>
<evidence type="ECO:0008006" key="6">
    <source>
        <dbReference type="Google" id="ProtNLM"/>
    </source>
</evidence>
<gene>
    <name evidence="5" type="ORF">SDC9_92959</name>
</gene>
<feature type="domain" description="Pirin N-terminal" evidence="3">
    <location>
        <begin position="40"/>
        <end position="132"/>
    </location>
</feature>
<sequence length="324" mass="35306">MGWRVGGLGRPDSGIVGDVNTVEVRYPRNVPLGTADRVEVSRLMPQRGLAMIAGWCVLDHFGPDAAPLRMACHPHTCLQTVTWLFDGEIHHRDALGSDVFVHPGEVAIMTAGWGTTHTEYSTPGPLHGVQLWAALPDNVRFTQPGFEYFTTEPVRMGDHEVAVFVGEFGDSDSPVQVYSPLCAAEIRFTTADPLEVEVPENWEFGVLADSGTVQVDDTKVPAGALGYLTPGRRRLRLQAHANAGEIVRALVIGGEPLGEDLIAWWAFVGHSHEEIAAWRANWQLAIGAEQGGDNAGNFPLTPRTDDEPELAAPPLPPIRMRPRH</sequence>
<dbReference type="InterPro" id="IPR014710">
    <property type="entry name" value="RmlC-like_jellyroll"/>
</dbReference>
<dbReference type="PANTHER" id="PTHR13903:SF8">
    <property type="entry name" value="PIRIN"/>
    <property type="match status" value="1"/>
</dbReference>
<evidence type="ECO:0000256" key="1">
    <source>
        <dbReference type="ARBA" id="ARBA00008416"/>
    </source>
</evidence>
<dbReference type="Pfam" id="PF05726">
    <property type="entry name" value="Pirin_C"/>
    <property type="match status" value="1"/>
</dbReference>